<evidence type="ECO:0000256" key="2">
    <source>
        <dbReference type="SAM" id="MobiDB-lite"/>
    </source>
</evidence>
<proteinExistence type="predicted"/>
<dbReference type="InterPro" id="IPR002942">
    <property type="entry name" value="S4_RNA-bd"/>
</dbReference>
<keyword evidence="4" id="KW-0346">Stress response</keyword>
<feature type="compositionally biased region" description="Low complexity" evidence="2">
    <location>
        <begin position="91"/>
        <end position="105"/>
    </location>
</feature>
<dbReference type="SUPFAM" id="SSF55174">
    <property type="entry name" value="Alpha-L RNA-binding motif"/>
    <property type="match status" value="1"/>
</dbReference>
<protein>
    <submittedName>
        <fullName evidence="4">Ribosome-associated heat shock protein Hsp15</fullName>
    </submittedName>
</protein>
<evidence type="ECO:0000256" key="1">
    <source>
        <dbReference type="PROSITE-ProRule" id="PRU00182"/>
    </source>
</evidence>
<keyword evidence="1" id="KW-0694">RNA-binding</keyword>
<dbReference type="PROSITE" id="PS50889">
    <property type="entry name" value="S4"/>
    <property type="match status" value="1"/>
</dbReference>
<dbReference type="Pfam" id="PF01479">
    <property type="entry name" value="S4"/>
    <property type="match status" value="1"/>
</dbReference>
<evidence type="ECO:0000259" key="3">
    <source>
        <dbReference type="SMART" id="SM00363"/>
    </source>
</evidence>
<dbReference type="Gene3D" id="3.10.290.10">
    <property type="entry name" value="RNA-binding S4 domain"/>
    <property type="match status" value="1"/>
</dbReference>
<organism evidence="4 5">
    <name type="scientific">Rhizobium paknamense</name>
    <dbReference type="NCBI Taxonomy" id="1206817"/>
    <lineage>
        <taxon>Bacteria</taxon>
        <taxon>Pseudomonadati</taxon>
        <taxon>Pseudomonadota</taxon>
        <taxon>Alphaproteobacteria</taxon>
        <taxon>Hyphomicrobiales</taxon>
        <taxon>Rhizobiaceae</taxon>
        <taxon>Rhizobium/Agrobacterium group</taxon>
        <taxon>Rhizobium</taxon>
    </lineage>
</organism>
<dbReference type="EMBL" id="JAUSWH010000009">
    <property type="protein sequence ID" value="MDQ0456680.1"/>
    <property type="molecule type" value="Genomic_DNA"/>
</dbReference>
<feature type="region of interest" description="Disordered" evidence="2">
    <location>
        <begin position="91"/>
        <end position="132"/>
    </location>
</feature>
<evidence type="ECO:0000313" key="5">
    <source>
        <dbReference type="Proteomes" id="UP001235269"/>
    </source>
</evidence>
<dbReference type="InterPro" id="IPR036986">
    <property type="entry name" value="S4_RNA-bd_sf"/>
</dbReference>
<sequence length="132" mass="15006">MAEDQPLSSPQRIDKWLFFARISKSRTLAQEQIQSGLVQINGKVVKQPSAVVRLGDRLEIALPRRDLILKVLGPGSRRGPYEEARLLYEDLTPPETERPPLTALEQAQRLPGSGRPTKRERRQLDRLLDSDD</sequence>
<comment type="caution">
    <text evidence="4">The sequence shown here is derived from an EMBL/GenBank/DDBJ whole genome shotgun (WGS) entry which is preliminary data.</text>
</comment>
<reference evidence="4 5" key="1">
    <citation type="submission" date="2023-07" db="EMBL/GenBank/DDBJ databases">
        <title>Genomic Encyclopedia of Type Strains, Phase IV (KMG-IV): sequencing the most valuable type-strain genomes for metagenomic binning, comparative biology and taxonomic classification.</title>
        <authorList>
            <person name="Goeker M."/>
        </authorList>
    </citation>
    <scope>NUCLEOTIDE SEQUENCE [LARGE SCALE GENOMIC DNA]</scope>
    <source>
        <strain evidence="4 5">DSM 100301</strain>
    </source>
</reference>
<feature type="compositionally biased region" description="Basic and acidic residues" evidence="2">
    <location>
        <begin position="122"/>
        <end position="132"/>
    </location>
</feature>
<feature type="domain" description="RNA-binding S4" evidence="3">
    <location>
        <begin position="11"/>
        <end position="68"/>
    </location>
</feature>
<keyword evidence="5" id="KW-1185">Reference proteome</keyword>
<evidence type="ECO:0000313" key="4">
    <source>
        <dbReference type="EMBL" id="MDQ0456680.1"/>
    </source>
</evidence>
<dbReference type="Proteomes" id="UP001235269">
    <property type="component" value="Unassembled WGS sequence"/>
</dbReference>
<dbReference type="CDD" id="cd00165">
    <property type="entry name" value="S4"/>
    <property type="match status" value="1"/>
</dbReference>
<name>A0ABU0IH06_9HYPH</name>
<gene>
    <name evidence="4" type="ORF">QO005_003022</name>
</gene>
<accession>A0ABU0IH06</accession>
<dbReference type="SMART" id="SM00363">
    <property type="entry name" value="S4"/>
    <property type="match status" value="1"/>
</dbReference>
<dbReference type="RefSeq" id="WP_307158861.1">
    <property type="nucleotide sequence ID" value="NZ_JAUSWH010000009.1"/>
</dbReference>